<name>F0SIZ4_RUBBR</name>
<sequence>MICCAKVSLRLLRLTCGTVVMLGGLVFSSGCGSQDGPTLGSVYGKVTLEGEPLAGVIVNFSPENGGRASFGVTDDDGNYQLRFSSRRKGALPGQHRVRIHPNGVEAEDVIPEEEWESKVPQHYSGKSYLNRSVEKGSNEINLELVTDPAASQVMSAET</sequence>
<dbReference type="RefSeq" id="WP_013630548.1">
    <property type="nucleotide sequence ID" value="NC_015174.1"/>
</dbReference>
<protein>
    <recommendedName>
        <fullName evidence="4">Carboxypeptidase regulatory-like domain-containing protein</fullName>
    </recommendedName>
</protein>
<dbReference type="STRING" id="756272.Plabr_4270"/>
<keyword evidence="1" id="KW-0732">Signal</keyword>
<gene>
    <name evidence="2" type="ordered locus">Plabr_4270</name>
</gene>
<feature type="chain" id="PRO_5003258591" description="Carboxypeptidase regulatory-like domain-containing protein" evidence="1">
    <location>
        <begin position="23"/>
        <end position="158"/>
    </location>
</feature>
<dbReference type="OrthoDB" id="215725at2"/>
<dbReference type="AlphaFoldDB" id="F0SIZ4"/>
<dbReference type="Proteomes" id="UP000006860">
    <property type="component" value="Chromosome"/>
</dbReference>
<organism evidence="2 3">
    <name type="scientific">Rubinisphaera brasiliensis (strain ATCC 49424 / DSM 5305 / JCM 21570 / IAM 15109 / NBRC 103401 / IFAM 1448)</name>
    <name type="common">Planctomyces brasiliensis</name>
    <dbReference type="NCBI Taxonomy" id="756272"/>
    <lineage>
        <taxon>Bacteria</taxon>
        <taxon>Pseudomonadati</taxon>
        <taxon>Planctomycetota</taxon>
        <taxon>Planctomycetia</taxon>
        <taxon>Planctomycetales</taxon>
        <taxon>Planctomycetaceae</taxon>
        <taxon>Rubinisphaera</taxon>
    </lineage>
</organism>
<proteinExistence type="predicted"/>
<accession>F0SIZ4</accession>
<dbReference type="EMBL" id="CP002546">
    <property type="protein sequence ID" value="ADY61843.1"/>
    <property type="molecule type" value="Genomic_DNA"/>
</dbReference>
<evidence type="ECO:0008006" key="4">
    <source>
        <dbReference type="Google" id="ProtNLM"/>
    </source>
</evidence>
<dbReference type="eggNOG" id="ENOG5033ZS2">
    <property type="taxonomic scope" value="Bacteria"/>
</dbReference>
<evidence type="ECO:0000313" key="2">
    <source>
        <dbReference type="EMBL" id="ADY61843.1"/>
    </source>
</evidence>
<dbReference type="PROSITE" id="PS51257">
    <property type="entry name" value="PROKAR_LIPOPROTEIN"/>
    <property type="match status" value="1"/>
</dbReference>
<evidence type="ECO:0000256" key="1">
    <source>
        <dbReference type="SAM" id="SignalP"/>
    </source>
</evidence>
<feature type="signal peptide" evidence="1">
    <location>
        <begin position="1"/>
        <end position="22"/>
    </location>
</feature>
<dbReference type="HOGENOM" id="CLU_113730_5_0_0"/>
<reference evidence="3" key="1">
    <citation type="submission" date="2011-02" db="EMBL/GenBank/DDBJ databases">
        <title>The complete genome of Planctomyces brasiliensis DSM 5305.</title>
        <authorList>
            <person name="Lucas S."/>
            <person name="Copeland A."/>
            <person name="Lapidus A."/>
            <person name="Bruce D."/>
            <person name="Goodwin L."/>
            <person name="Pitluck S."/>
            <person name="Kyrpides N."/>
            <person name="Mavromatis K."/>
            <person name="Pagani I."/>
            <person name="Ivanova N."/>
            <person name="Ovchinnikova G."/>
            <person name="Lu M."/>
            <person name="Detter J.C."/>
            <person name="Han C."/>
            <person name="Land M."/>
            <person name="Hauser L."/>
            <person name="Markowitz V."/>
            <person name="Cheng J.-F."/>
            <person name="Hugenholtz P."/>
            <person name="Woyke T."/>
            <person name="Wu D."/>
            <person name="Tindall B."/>
            <person name="Pomrenke H.G."/>
            <person name="Brambilla E."/>
            <person name="Klenk H.-P."/>
            <person name="Eisen J.A."/>
        </authorList>
    </citation>
    <scope>NUCLEOTIDE SEQUENCE [LARGE SCALE GENOMIC DNA]</scope>
    <source>
        <strain evidence="3">ATCC 49424 / DSM 5305 / JCM 21570 / NBRC 103401 / IFAM 1448</strain>
    </source>
</reference>
<keyword evidence="3" id="KW-1185">Reference proteome</keyword>
<dbReference type="KEGG" id="pbs:Plabr_4270"/>
<evidence type="ECO:0000313" key="3">
    <source>
        <dbReference type="Proteomes" id="UP000006860"/>
    </source>
</evidence>